<dbReference type="SUPFAM" id="SSF49472">
    <property type="entry name" value="Transthyretin (synonym: prealbumin)"/>
    <property type="match status" value="1"/>
</dbReference>
<organism evidence="2 3">
    <name type="scientific">Myxozyma melibiosi</name>
    <dbReference type="NCBI Taxonomy" id="54550"/>
    <lineage>
        <taxon>Eukaryota</taxon>
        <taxon>Fungi</taxon>
        <taxon>Dikarya</taxon>
        <taxon>Ascomycota</taxon>
        <taxon>Saccharomycotina</taxon>
        <taxon>Lipomycetes</taxon>
        <taxon>Lipomycetales</taxon>
        <taxon>Lipomycetaceae</taxon>
        <taxon>Myxozyma</taxon>
    </lineage>
</organism>
<evidence type="ECO:0000313" key="2">
    <source>
        <dbReference type="EMBL" id="KAK7208067.1"/>
    </source>
</evidence>
<dbReference type="GeneID" id="90037245"/>
<proteinExistence type="predicted"/>
<dbReference type="EMBL" id="JBBJBU010000001">
    <property type="protein sequence ID" value="KAK7208067.1"/>
    <property type="molecule type" value="Genomic_DNA"/>
</dbReference>
<protein>
    <recommendedName>
        <fullName evidence="1">Transthyretin/hydroxyisourate hydrolase domain-containing protein</fullName>
    </recommendedName>
</protein>
<accession>A0ABR1FE73</accession>
<dbReference type="InterPro" id="IPR023416">
    <property type="entry name" value="Transthyretin/HIU_hydrolase_d"/>
</dbReference>
<dbReference type="InterPro" id="IPR036817">
    <property type="entry name" value="Transthyretin/HIU_hydrolase_sf"/>
</dbReference>
<keyword evidence="3" id="KW-1185">Reference proteome</keyword>
<dbReference type="Gene3D" id="2.60.40.180">
    <property type="entry name" value="Transthyretin/hydroxyisourate hydrolase domain"/>
    <property type="match status" value="1"/>
</dbReference>
<reference evidence="2 3" key="1">
    <citation type="submission" date="2024-03" db="EMBL/GenBank/DDBJ databases">
        <title>Genome-scale model development and genomic sequencing of the oleaginous clade Lipomyces.</title>
        <authorList>
            <consortium name="Lawrence Berkeley National Laboratory"/>
            <person name="Czajka J.J."/>
            <person name="Han Y."/>
            <person name="Kim J."/>
            <person name="Mondo S.J."/>
            <person name="Hofstad B.A."/>
            <person name="Robles A."/>
            <person name="Haridas S."/>
            <person name="Riley R."/>
            <person name="LaButti K."/>
            <person name="Pangilinan J."/>
            <person name="Andreopoulos W."/>
            <person name="Lipzen A."/>
            <person name="Yan J."/>
            <person name="Wang M."/>
            <person name="Ng V."/>
            <person name="Grigoriev I.V."/>
            <person name="Spatafora J.W."/>
            <person name="Magnuson J.K."/>
            <person name="Baker S.E."/>
            <person name="Pomraning K.R."/>
        </authorList>
    </citation>
    <scope>NUCLEOTIDE SEQUENCE [LARGE SCALE GENOMIC DNA]</scope>
    <source>
        <strain evidence="2 3">Phaff 52-87</strain>
    </source>
</reference>
<sequence length="144" mass="15852">MSKHPITCHVLNTITGRPAAGLRCELLKQSSSSSTSDFSTFATATTNADGRVVFWDLLETSESTSPASNQAFLDLAYVGSEDYASANDCLYKVKFLGIDQLFDNDTFFPYVDIVFKVPAGKLGLEHFHIPLLLSKYSYSTYRGS</sequence>
<comment type="caution">
    <text evidence="2">The sequence shown here is derived from an EMBL/GenBank/DDBJ whole genome shotgun (WGS) entry which is preliminary data.</text>
</comment>
<evidence type="ECO:0000259" key="1">
    <source>
        <dbReference type="Pfam" id="PF00576"/>
    </source>
</evidence>
<dbReference type="Pfam" id="PF00576">
    <property type="entry name" value="Transthyretin"/>
    <property type="match status" value="1"/>
</dbReference>
<gene>
    <name evidence="2" type="ORF">BZA70DRAFT_272820</name>
</gene>
<dbReference type="RefSeq" id="XP_064771100.1">
    <property type="nucleotide sequence ID" value="XM_064911733.1"/>
</dbReference>
<feature type="domain" description="Transthyretin/hydroxyisourate hydrolase" evidence="1">
    <location>
        <begin position="6"/>
        <end position="143"/>
    </location>
</feature>
<dbReference type="PANTHER" id="PTHR10395:SF7">
    <property type="entry name" value="5-HYDROXYISOURATE HYDROLASE"/>
    <property type="match status" value="1"/>
</dbReference>
<dbReference type="Proteomes" id="UP001498771">
    <property type="component" value="Unassembled WGS sequence"/>
</dbReference>
<evidence type="ECO:0000313" key="3">
    <source>
        <dbReference type="Proteomes" id="UP001498771"/>
    </source>
</evidence>
<dbReference type="PANTHER" id="PTHR10395">
    <property type="entry name" value="URICASE AND TRANSTHYRETIN-RELATED"/>
    <property type="match status" value="1"/>
</dbReference>
<name>A0ABR1FE73_9ASCO</name>